<dbReference type="Pfam" id="PF04255">
    <property type="entry name" value="DUF433"/>
    <property type="match status" value="1"/>
</dbReference>
<feature type="domain" description="Putative antitoxin VapB45-like DNA-binding HTH" evidence="1">
    <location>
        <begin position="17"/>
        <end position="94"/>
    </location>
</feature>
<organism evidence="2 3">
    <name type="scientific">Nannocystis radixulma</name>
    <dbReference type="NCBI Taxonomy" id="2995305"/>
    <lineage>
        <taxon>Bacteria</taxon>
        <taxon>Pseudomonadati</taxon>
        <taxon>Myxococcota</taxon>
        <taxon>Polyangia</taxon>
        <taxon>Nannocystales</taxon>
        <taxon>Nannocystaceae</taxon>
        <taxon>Nannocystis</taxon>
    </lineage>
</organism>
<dbReference type="EMBL" id="JAQNDN010000001">
    <property type="protein sequence ID" value="MDC0666893.1"/>
    <property type="molecule type" value="Genomic_DNA"/>
</dbReference>
<dbReference type="SUPFAM" id="SSF46689">
    <property type="entry name" value="Homeodomain-like"/>
    <property type="match status" value="1"/>
</dbReference>
<evidence type="ECO:0000313" key="2">
    <source>
        <dbReference type="EMBL" id="MDC0666893.1"/>
    </source>
</evidence>
<name>A0ABT5B090_9BACT</name>
<dbReference type="InterPro" id="IPR048708">
    <property type="entry name" value="VapB45-like_HTH"/>
</dbReference>
<comment type="caution">
    <text evidence="2">The sequence shown here is derived from an EMBL/GenBank/DDBJ whole genome shotgun (WGS) entry which is preliminary data.</text>
</comment>
<dbReference type="Proteomes" id="UP001217838">
    <property type="component" value="Unassembled WGS sequence"/>
</dbReference>
<sequence length="230" mass="25566">MTRRTDIYGGTDPADVPAYPLAEAALLVGVPVSTLRNWTRGRSFPTKQGRRTSSPIIKTPEPYFLSFTNIVEAHVLAGLRKEHRIALDKIRDAVRYVEKNLKVEHALARRIFKVDGVDLFVDRLGGLLNASRGGQTALRAVLEEHLKRVEYQRDRAVKFYPLHREGAPRLIVVDPRRAFGRPTLAGTSVPIGDIKARFQAGDDVDELAADYRVPATHIQEALRASPAEAA</sequence>
<proteinExistence type="predicted"/>
<evidence type="ECO:0000313" key="3">
    <source>
        <dbReference type="Proteomes" id="UP001217838"/>
    </source>
</evidence>
<reference evidence="2 3" key="1">
    <citation type="submission" date="2022-11" db="EMBL/GenBank/DDBJ databases">
        <title>Minimal conservation of predation-associated metabolite biosynthetic gene clusters underscores biosynthetic potential of Myxococcota including descriptions for ten novel species: Archangium lansinium sp. nov., Myxococcus landrumus sp. nov., Nannocystis bai.</title>
        <authorList>
            <person name="Ahearne A."/>
            <person name="Stevens C."/>
            <person name="Dowd S."/>
        </authorList>
    </citation>
    <scope>NUCLEOTIDE SEQUENCE [LARGE SCALE GENOMIC DNA]</scope>
    <source>
        <strain evidence="2 3">NCELM</strain>
    </source>
</reference>
<dbReference type="InterPro" id="IPR036388">
    <property type="entry name" value="WH-like_DNA-bd_sf"/>
</dbReference>
<dbReference type="InterPro" id="IPR007367">
    <property type="entry name" value="DUF433"/>
</dbReference>
<accession>A0ABT5B090</accession>
<dbReference type="Pfam" id="PF21321">
    <property type="entry name" value="HTH_66"/>
    <property type="match status" value="1"/>
</dbReference>
<protein>
    <submittedName>
        <fullName evidence="2">DUF433 domain-containing protein</fullName>
    </submittedName>
</protein>
<keyword evidence="3" id="KW-1185">Reference proteome</keyword>
<gene>
    <name evidence="2" type="ORF">POL58_04060</name>
</gene>
<evidence type="ECO:0000259" key="1">
    <source>
        <dbReference type="Pfam" id="PF21321"/>
    </source>
</evidence>
<dbReference type="Gene3D" id="1.10.10.10">
    <property type="entry name" value="Winged helix-like DNA-binding domain superfamily/Winged helix DNA-binding domain"/>
    <property type="match status" value="1"/>
</dbReference>
<dbReference type="InterPro" id="IPR009057">
    <property type="entry name" value="Homeodomain-like_sf"/>
</dbReference>
<dbReference type="RefSeq" id="WP_271994633.1">
    <property type="nucleotide sequence ID" value="NZ_JAQNDN010000001.1"/>
</dbReference>